<comment type="function">
    <text evidence="6">Catalyzes the reduction of dTDP-6-deoxy-L-lyxo-4-hexulose to yield dTDP-L-rhamnose.</text>
</comment>
<dbReference type="UniPathway" id="UPA00124"/>
<feature type="domain" description="RmlD-like substrate binding" evidence="7">
    <location>
        <begin position="7"/>
        <end position="298"/>
    </location>
</feature>
<dbReference type="RefSeq" id="WP_081554418.1">
    <property type="nucleotide sequence ID" value="NZ_MUKV01000002.1"/>
</dbReference>
<dbReference type="InterPro" id="IPR029903">
    <property type="entry name" value="RmlD-like-bd"/>
</dbReference>
<dbReference type="CDD" id="cd05254">
    <property type="entry name" value="dTDP_HR_like_SDR_e"/>
    <property type="match status" value="1"/>
</dbReference>
<sequence>MAEREPTILLTGVNGQLGHQLRTALAPLGNIVALNRTELDLSQTDSTLQALERHQPDIIVNPAAYTAVDRAESEVEQAHSVNAAAPALLAQWAARRQALLLHYSTDYVFDGAGERPWREDDPARPRSVYGQSKWEGEEAVRAAAPRHLILRTSWVFGAHGGNFLKTILRLAQERDNLRVVADQIGAPTSTALIANVTAALLRDYLRKPADFAYGSYHLAAQGETSWHGYARFLVAEAEKLGFPLRLSPADITPIATADYPLPAPRPANSRLDCAKLQRTFGLTLPRWESGVEQVLAELAAQPQQKDIQ</sequence>
<evidence type="ECO:0000256" key="2">
    <source>
        <dbReference type="ARBA" id="ARBA00010944"/>
    </source>
</evidence>
<dbReference type="NCBIfam" id="TIGR01214">
    <property type="entry name" value="rmlD"/>
    <property type="match status" value="1"/>
</dbReference>
<keyword evidence="6" id="KW-0521">NADP</keyword>
<protein>
    <recommendedName>
        <fullName evidence="4 6">dTDP-4-dehydrorhamnose reductase</fullName>
        <ecNumber evidence="3 6">1.1.1.133</ecNumber>
    </recommendedName>
</protein>
<evidence type="ECO:0000256" key="3">
    <source>
        <dbReference type="ARBA" id="ARBA00012929"/>
    </source>
</evidence>
<dbReference type="PANTHER" id="PTHR10491:SF4">
    <property type="entry name" value="METHIONINE ADENOSYLTRANSFERASE 2 SUBUNIT BETA"/>
    <property type="match status" value="1"/>
</dbReference>
<dbReference type="PANTHER" id="PTHR10491">
    <property type="entry name" value="DTDP-4-DEHYDRORHAMNOSE REDUCTASE"/>
    <property type="match status" value="1"/>
</dbReference>
<dbReference type="GO" id="GO:0019305">
    <property type="term" value="P:dTDP-rhamnose biosynthetic process"/>
    <property type="evidence" value="ECO:0007669"/>
    <property type="project" value="UniProtKB-UniPathway"/>
</dbReference>
<dbReference type="GO" id="GO:0008831">
    <property type="term" value="F:dTDP-4-dehydrorhamnose reductase activity"/>
    <property type="evidence" value="ECO:0007669"/>
    <property type="project" value="UniProtKB-EC"/>
</dbReference>
<dbReference type="Pfam" id="PF04321">
    <property type="entry name" value="RmlD_sub_bind"/>
    <property type="match status" value="1"/>
</dbReference>
<evidence type="ECO:0000313" key="9">
    <source>
        <dbReference type="Proteomes" id="UP000192721"/>
    </source>
</evidence>
<evidence type="ECO:0000256" key="6">
    <source>
        <dbReference type="RuleBase" id="RU364082"/>
    </source>
</evidence>
<gene>
    <name evidence="8" type="ORF">B0T45_02075</name>
</gene>
<evidence type="ECO:0000256" key="1">
    <source>
        <dbReference type="ARBA" id="ARBA00004781"/>
    </source>
</evidence>
<dbReference type="AlphaFoldDB" id="A0A1W0D993"/>
<comment type="pathway">
    <text evidence="1 6">Carbohydrate biosynthesis; dTDP-L-rhamnose biosynthesis.</text>
</comment>
<comment type="similarity">
    <text evidence="2 6">Belongs to the dTDP-4-dehydrorhamnose reductase family.</text>
</comment>
<evidence type="ECO:0000256" key="4">
    <source>
        <dbReference type="ARBA" id="ARBA00017099"/>
    </source>
</evidence>
<dbReference type="Proteomes" id="UP000192721">
    <property type="component" value="Unassembled WGS sequence"/>
</dbReference>
<comment type="catalytic activity">
    <reaction evidence="5 6">
        <text>dTDP-beta-L-rhamnose + NADP(+) = dTDP-4-dehydro-beta-L-rhamnose + NADPH + H(+)</text>
        <dbReference type="Rhea" id="RHEA:21796"/>
        <dbReference type="ChEBI" id="CHEBI:15378"/>
        <dbReference type="ChEBI" id="CHEBI:57510"/>
        <dbReference type="ChEBI" id="CHEBI:57783"/>
        <dbReference type="ChEBI" id="CHEBI:58349"/>
        <dbReference type="ChEBI" id="CHEBI:62830"/>
        <dbReference type="EC" id="1.1.1.133"/>
    </reaction>
</comment>
<dbReference type="EC" id="1.1.1.133" evidence="3 6"/>
<dbReference type="GO" id="GO:0005829">
    <property type="term" value="C:cytosol"/>
    <property type="evidence" value="ECO:0007669"/>
    <property type="project" value="TreeGrafter"/>
</dbReference>
<dbReference type="InterPro" id="IPR036291">
    <property type="entry name" value="NAD(P)-bd_dom_sf"/>
</dbReference>
<evidence type="ECO:0000259" key="7">
    <source>
        <dbReference type="Pfam" id="PF04321"/>
    </source>
</evidence>
<dbReference type="Gene3D" id="3.90.25.10">
    <property type="entry name" value="UDP-galactose 4-epimerase, domain 1"/>
    <property type="match status" value="1"/>
</dbReference>
<dbReference type="EMBL" id="MUKV01000002">
    <property type="protein sequence ID" value="OQS43523.1"/>
    <property type="molecule type" value="Genomic_DNA"/>
</dbReference>
<organism evidence="8 9">
    <name type="scientific">Chromobacterium haemolyticum</name>
    <dbReference type="NCBI Taxonomy" id="394935"/>
    <lineage>
        <taxon>Bacteria</taxon>
        <taxon>Pseudomonadati</taxon>
        <taxon>Pseudomonadota</taxon>
        <taxon>Betaproteobacteria</taxon>
        <taxon>Neisseriales</taxon>
        <taxon>Chromobacteriaceae</taxon>
        <taxon>Chromobacterium</taxon>
    </lineage>
</organism>
<keyword evidence="6" id="KW-0560">Oxidoreductase</keyword>
<accession>A0A1W0D993</accession>
<dbReference type="SUPFAM" id="SSF51735">
    <property type="entry name" value="NAD(P)-binding Rossmann-fold domains"/>
    <property type="match status" value="1"/>
</dbReference>
<proteinExistence type="inferred from homology"/>
<comment type="cofactor">
    <cofactor evidence="6">
        <name>Mg(2+)</name>
        <dbReference type="ChEBI" id="CHEBI:18420"/>
    </cofactor>
    <text evidence="6">Binds 1 Mg(2+) ion per monomer.</text>
</comment>
<name>A0A1W0D993_9NEIS</name>
<dbReference type="InterPro" id="IPR005913">
    <property type="entry name" value="dTDP_dehydrorham_reduct"/>
</dbReference>
<reference evidence="8 9" key="1">
    <citation type="submission" date="2017-02" db="EMBL/GenBank/DDBJ databases">
        <title>Chromobacterium haemolyticum H5244.</title>
        <authorList>
            <person name="Gulvik C.A."/>
        </authorList>
    </citation>
    <scope>NUCLEOTIDE SEQUENCE [LARGE SCALE GENOMIC DNA]</scope>
    <source>
        <strain evidence="8 9">H5244</strain>
    </source>
</reference>
<evidence type="ECO:0000313" key="8">
    <source>
        <dbReference type="EMBL" id="OQS43523.1"/>
    </source>
</evidence>
<dbReference type="Gene3D" id="3.40.50.720">
    <property type="entry name" value="NAD(P)-binding Rossmann-like Domain"/>
    <property type="match status" value="1"/>
</dbReference>
<comment type="caution">
    <text evidence="8">The sequence shown here is derived from an EMBL/GenBank/DDBJ whole genome shotgun (WGS) entry which is preliminary data.</text>
</comment>
<dbReference type="NCBIfam" id="NF007440">
    <property type="entry name" value="PRK09987.1"/>
    <property type="match status" value="1"/>
</dbReference>
<evidence type="ECO:0000256" key="5">
    <source>
        <dbReference type="ARBA" id="ARBA00048200"/>
    </source>
</evidence>